<dbReference type="AlphaFoldDB" id="A0A1N7JRQ2"/>
<dbReference type="PROSITE" id="PS00831">
    <property type="entry name" value="RIBOSOMAL_L27"/>
    <property type="match status" value="1"/>
</dbReference>
<dbReference type="STRING" id="1161099.SAMN05444817_11059"/>
<dbReference type="OrthoDB" id="9803474at2"/>
<comment type="similarity">
    <text evidence="1 5">Belongs to the bacterial ribosomal protein bL27 family.</text>
</comment>
<dbReference type="EMBL" id="FTOF01000010">
    <property type="protein sequence ID" value="SIS51904.1"/>
    <property type="molecule type" value="Genomic_DNA"/>
</dbReference>
<organism evidence="7 8">
    <name type="scientific">Corynebacterium appendicis CIP 107643</name>
    <dbReference type="NCBI Taxonomy" id="1161099"/>
    <lineage>
        <taxon>Bacteria</taxon>
        <taxon>Bacillati</taxon>
        <taxon>Actinomycetota</taxon>
        <taxon>Actinomycetes</taxon>
        <taxon>Mycobacteriales</taxon>
        <taxon>Corynebacteriaceae</taxon>
        <taxon>Corynebacterium</taxon>
    </lineage>
</organism>
<evidence type="ECO:0000256" key="5">
    <source>
        <dbReference type="HAMAP-Rule" id="MF_00539"/>
    </source>
</evidence>
<keyword evidence="8" id="KW-1185">Reference proteome</keyword>
<evidence type="ECO:0000256" key="1">
    <source>
        <dbReference type="ARBA" id="ARBA00010797"/>
    </source>
</evidence>
<protein>
    <recommendedName>
        <fullName evidence="4 5">Large ribosomal subunit protein bL27</fullName>
    </recommendedName>
</protein>
<evidence type="ECO:0000256" key="4">
    <source>
        <dbReference type="ARBA" id="ARBA00035175"/>
    </source>
</evidence>
<reference evidence="8" key="1">
    <citation type="submission" date="2017-01" db="EMBL/GenBank/DDBJ databases">
        <authorList>
            <person name="Varghese N."/>
            <person name="Submissions S."/>
        </authorList>
    </citation>
    <scope>NUCLEOTIDE SEQUENCE [LARGE SCALE GENOMIC DNA]</scope>
    <source>
        <strain evidence="8">DSM 44531</strain>
    </source>
</reference>
<accession>A0A1N7JRQ2</accession>
<feature type="compositionally biased region" description="Polar residues" evidence="6">
    <location>
        <begin position="1"/>
        <end position="13"/>
    </location>
</feature>
<dbReference type="FunFam" id="2.40.50.100:FF:000020">
    <property type="entry name" value="50S ribosomal protein L27"/>
    <property type="match status" value="1"/>
</dbReference>
<dbReference type="Gene3D" id="2.40.50.100">
    <property type="match status" value="1"/>
</dbReference>
<dbReference type="GO" id="GO:0003735">
    <property type="term" value="F:structural constituent of ribosome"/>
    <property type="evidence" value="ECO:0007669"/>
    <property type="project" value="InterPro"/>
</dbReference>
<dbReference type="Pfam" id="PF01016">
    <property type="entry name" value="Ribosomal_L27"/>
    <property type="match status" value="1"/>
</dbReference>
<keyword evidence="3 5" id="KW-0687">Ribonucleoprotein</keyword>
<evidence type="ECO:0000313" key="7">
    <source>
        <dbReference type="EMBL" id="SIS51904.1"/>
    </source>
</evidence>
<dbReference type="HAMAP" id="MF_00539">
    <property type="entry name" value="Ribosomal_bL27"/>
    <property type="match status" value="1"/>
</dbReference>
<evidence type="ECO:0000256" key="3">
    <source>
        <dbReference type="ARBA" id="ARBA00023274"/>
    </source>
</evidence>
<dbReference type="GO" id="GO:0022625">
    <property type="term" value="C:cytosolic large ribosomal subunit"/>
    <property type="evidence" value="ECO:0007669"/>
    <property type="project" value="TreeGrafter"/>
</dbReference>
<dbReference type="PRINTS" id="PR00063">
    <property type="entry name" value="RIBOSOMALL27"/>
</dbReference>
<evidence type="ECO:0000256" key="2">
    <source>
        <dbReference type="ARBA" id="ARBA00022980"/>
    </source>
</evidence>
<name>A0A1N7JRQ2_9CORY</name>
<dbReference type="NCBIfam" id="TIGR00062">
    <property type="entry name" value="L27"/>
    <property type="match status" value="1"/>
</dbReference>
<dbReference type="InterPro" id="IPR018261">
    <property type="entry name" value="Ribosomal_bL27_CS"/>
</dbReference>
<dbReference type="PANTHER" id="PTHR15893:SF0">
    <property type="entry name" value="LARGE RIBOSOMAL SUBUNIT PROTEIN BL27M"/>
    <property type="match status" value="1"/>
</dbReference>
<gene>
    <name evidence="5" type="primary">rpmA</name>
    <name evidence="7" type="ORF">SAMN05444817_11059</name>
</gene>
<dbReference type="Proteomes" id="UP000186292">
    <property type="component" value="Unassembled WGS sequence"/>
</dbReference>
<proteinExistence type="inferred from homology"/>
<evidence type="ECO:0000313" key="8">
    <source>
        <dbReference type="Proteomes" id="UP000186292"/>
    </source>
</evidence>
<dbReference type="GO" id="GO:0006412">
    <property type="term" value="P:translation"/>
    <property type="evidence" value="ECO:0007669"/>
    <property type="project" value="UniProtKB-UniRule"/>
</dbReference>
<evidence type="ECO:0000256" key="6">
    <source>
        <dbReference type="SAM" id="MobiDB-lite"/>
    </source>
</evidence>
<dbReference type="PANTHER" id="PTHR15893">
    <property type="entry name" value="RIBOSOMAL PROTEIN L27"/>
    <property type="match status" value="1"/>
</dbReference>
<feature type="region of interest" description="Disordered" evidence="6">
    <location>
        <begin position="1"/>
        <end position="24"/>
    </location>
</feature>
<keyword evidence="2 5" id="KW-0689">Ribosomal protein</keyword>
<sequence>MATKKGASSSSNGRDSESKRLGVKRFGGQQVKAGEILVRQRGTKFHPGDNVGRGGDDTLFALAAGSVQFGIKKKRRIVNIIPADAEGVSSEVLEAANDAGLVDEAVVEEKSATA</sequence>
<dbReference type="SUPFAM" id="SSF110324">
    <property type="entry name" value="Ribosomal L27 protein-like"/>
    <property type="match status" value="1"/>
</dbReference>
<dbReference type="RefSeq" id="WP_076599660.1">
    <property type="nucleotide sequence ID" value="NZ_CP046976.1"/>
</dbReference>
<dbReference type="InterPro" id="IPR001684">
    <property type="entry name" value="Ribosomal_bL27"/>
</dbReference>